<organism evidence="2 3">
    <name type="scientific">Saccharospirillum mangrovi</name>
    <dbReference type="NCBI Taxonomy" id="2161747"/>
    <lineage>
        <taxon>Bacteria</taxon>
        <taxon>Pseudomonadati</taxon>
        <taxon>Pseudomonadota</taxon>
        <taxon>Gammaproteobacteria</taxon>
        <taxon>Oceanospirillales</taxon>
        <taxon>Saccharospirillaceae</taxon>
        <taxon>Saccharospirillum</taxon>
    </lineage>
</organism>
<evidence type="ECO:0000313" key="2">
    <source>
        <dbReference type="EMBL" id="MFC3853186.1"/>
    </source>
</evidence>
<protein>
    <submittedName>
        <fullName evidence="2">Glycosyltransferase</fullName>
        <ecNumber evidence="2">2.4.-.-</ecNumber>
    </submittedName>
</protein>
<proteinExistence type="predicted"/>
<keyword evidence="3" id="KW-1185">Reference proteome</keyword>
<dbReference type="EC" id="2.4.-.-" evidence="2"/>
<evidence type="ECO:0000259" key="1">
    <source>
        <dbReference type="Pfam" id="PF00535"/>
    </source>
</evidence>
<dbReference type="EMBL" id="JBHRYR010000003">
    <property type="protein sequence ID" value="MFC3853186.1"/>
    <property type="molecule type" value="Genomic_DNA"/>
</dbReference>
<dbReference type="Gene3D" id="3.90.550.10">
    <property type="entry name" value="Spore Coat Polysaccharide Biosynthesis Protein SpsA, Chain A"/>
    <property type="match status" value="1"/>
</dbReference>
<dbReference type="Pfam" id="PF00535">
    <property type="entry name" value="Glycos_transf_2"/>
    <property type="match status" value="1"/>
</dbReference>
<dbReference type="GO" id="GO:0016757">
    <property type="term" value="F:glycosyltransferase activity"/>
    <property type="evidence" value="ECO:0007669"/>
    <property type="project" value="UniProtKB-KW"/>
</dbReference>
<gene>
    <name evidence="2" type="ORF">ACFOOG_10115</name>
</gene>
<dbReference type="RefSeq" id="WP_380696102.1">
    <property type="nucleotide sequence ID" value="NZ_JBHRYR010000003.1"/>
</dbReference>
<evidence type="ECO:0000313" key="3">
    <source>
        <dbReference type="Proteomes" id="UP001595617"/>
    </source>
</evidence>
<dbReference type="InterPro" id="IPR001173">
    <property type="entry name" value="Glyco_trans_2-like"/>
</dbReference>
<accession>A0ABV8A0P0</accession>
<dbReference type="InterPro" id="IPR029044">
    <property type="entry name" value="Nucleotide-diphossugar_trans"/>
</dbReference>
<name>A0ABV8A0P0_9GAMM</name>
<keyword evidence="2" id="KW-0808">Transferase</keyword>
<keyword evidence="2" id="KW-0328">Glycosyltransferase</keyword>
<sequence>MKLKEFLPSLIKMARLKQLDPVKLNQEGEQDVPVIVSCTSIPSRFHVLDKTVRSVLNQSCPPKKMLLWLHERHKNSLPKSLLNMQGHKFEIRFTELDSPHCKLVPTLLAYPKDIIVTCDDDLIYEDSWLETLYKSHKEHNNDIIAHIARVIRYDDHGITQPYRTWSQERQANTSHNALIPMGYGGVLYPSGSLPQMATDTQLYNQLAPKADDLWFKAMSTLNGTKSRTTSESVASPYPMPNSQTVSLKKSNVRQDGNRVQWEALVNHFPMLKDLTSSV</sequence>
<dbReference type="Proteomes" id="UP001595617">
    <property type="component" value="Unassembled WGS sequence"/>
</dbReference>
<comment type="caution">
    <text evidence="2">The sequence shown here is derived from an EMBL/GenBank/DDBJ whole genome shotgun (WGS) entry which is preliminary data.</text>
</comment>
<feature type="domain" description="Glycosyltransferase 2-like" evidence="1">
    <location>
        <begin position="113"/>
        <end position="174"/>
    </location>
</feature>
<reference evidence="3" key="1">
    <citation type="journal article" date="2019" name="Int. J. Syst. Evol. Microbiol.">
        <title>The Global Catalogue of Microorganisms (GCM) 10K type strain sequencing project: providing services to taxonomists for standard genome sequencing and annotation.</title>
        <authorList>
            <consortium name="The Broad Institute Genomics Platform"/>
            <consortium name="The Broad Institute Genome Sequencing Center for Infectious Disease"/>
            <person name="Wu L."/>
            <person name="Ma J."/>
        </authorList>
    </citation>
    <scope>NUCLEOTIDE SEQUENCE [LARGE SCALE GENOMIC DNA]</scope>
    <source>
        <strain evidence="3">IBRC 10765</strain>
    </source>
</reference>
<dbReference type="SUPFAM" id="SSF53448">
    <property type="entry name" value="Nucleotide-diphospho-sugar transferases"/>
    <property type="match status" value="1"/>
</dbReference>